<proteinExistence type="predicted"/>
<dbReference type="AlphaFoldDB" id="A0A6A6VZ34"/>
<sequence length="105" mass="11578">MPGCCCNSSSGSTNSPLQTTTTASTAHYQHSPRPTVARFALRSSLSALAIQYVTPLRCSQHNYTHTHTHVARECRSSHNRRTLLHPSPVTRIITSTTIFGCCDHR</sequence>
<evidence type="ECO:0000313" key="3">
    <source>
        <dbReference type="Proteomes" id="UP000799437"/>
    </source>
</evidence>
<evidence type="ECO:0000256" key="1">
    <source>
        <dbReference type="SAM" id="MobiDB-lite"/>
    </source>
</evidence>
<dbReference type="RefSeq" id="XP_033597028.1">
    <property type="nucleotide sequence ID" value="XM_033744694.1"/>
</dbReference>
<dbReference type="EMBL" id="ML996580">
    <property type="protein sequence ID" value="KAF2754577.1"/>
    <property type="molecule type" value="Genomic_DNA"/>
</dbReference>
<evidence type="ECO:0000313" key="2">
    <source>
        <dbReference type="EMBL" id="KAF2754577.1"/>
    </source>
</evidence>
<feature type="compositionally biased region" description="Polar residues" evidence="1">
    <location>
        <begin position="16"/>
        <end position="28"/>
    </location>
</feature>
<name>A0A6A6VZ34_9PEZI</name>
<dbReference type="GeneID" id="54485748"/>
<accession>A0A6A6VZ34</accession>
<reference evidence="2" key="1">
    <citation type="journal article" date="2020" name="Stud. Mycol.">
        <title>101 Dothideomycetes genomes: a test case for predicting lifestyles and emergence of pathogens.</title>
        <authorList>
            <person name="Haridas S."/>
            <person name="Albert R."/>
            <person name="Binder M."/>
            <person name="Bloem J."/>
            <person name="Labutti K."/>
            <person name="Salamov A."/>
            <person name="Andreopoulos B."/>
            <person name="Baker S."/>
            <person name="Barry K."/>
            <person name="Bills G."/>
            <person name="Bluhm B."/>
            <person name="Cannon C."/>
            <person name="Castanera R."/>
            <person name="Culley D."/>
            <person name="Daum C."/>
            <person name="Ezra D."/>
            <person name="Gonzalez J."/>
            <person name="Henrissat B."/>
            <person name="Kuo A."/>
            <person name="Liang C."/>
            <person name="Lipzen A."/>
            <person name="Lutzoni F."/>
            <person name="Magnuson J."/>
            <person name="Mondo S."/>
            <person name="Nolan M."/>
            <person name="Ohm R."/>
            <person name="Pangilinan J."/>
            <person name="Park H.-J."/>
            <person name="Ramirez L."/>
            <person name="Alfaro M."/>
            <person name="Sun H."/>
            <person name="Tritt A."/>
            <person name="Yoshinaga Y."/>
            <person name="Zwiers L.-H."/>
            <person name="Turgeon B."/>
            <person name="Goodwin S."/>
            <person name="Spatafora J."/>
            <person name="Crous P."/>
            <person name="Grigoriev I."/>
        </authorList>
    </citation>
    <scope>NUCLEOTIDE SEQUENCE</scope>
    <source>
        <strain evidence="2">CBS 121739</strain>
    </source>
</reference>
<keyword evidence="3" id="KW-1185">Reference proteome</keyword>
<gene>
    <name evidence="2" type="ORF">EJ05DRAFT_479547</name>
</gene>
<organism evidence="2 3">
    <name type="scientific">Pseudovirgaria hyperparasitica</name>
    <dbReference type="NCBI Taxonomy" id="470096"/>
    <lineage>
        <taxon>Eukaryota</taxon>
        <taxon>Fungi</taxon>
        <taxon>Dikarya</taxon>
        <taxon>Ascomycota</taxon>
        <taxon>Pezizomycotina</taxon>
        <taxon>Dothideomycetes</taxon>
        <taxon>Dothideomycetes incertae sedis</taxon>
        <taxon>Acrospermales</taxon>
        <taxon>Acrospermaceae</taxon>
        <taxon>Pseudovirgaria</taxon>
    </lineage>
</organism>
<protein>
    <submittedName>
        <fullName evidence="2">Uncharacterized protein</fullName>
    </submittedName>
</protein>
<dbReference type="Proteomes" id="UP000799437">
    <property type="component" value="Unassembled WGS sequence"/>
</dbReference>
<feature type="region of interest" description="Disordered" evidence="1">
    <location>
        <begin position="1"/>
        <end position="32"/>
    </location>
</feature>